<reference evidence="2" key="2">
    <citation type="submission" date="2018-05" db="EMBL/GenBank/DDBJ databases">
        <title>OpunRS2 (Oryza punctata Reference Sequence Version 2).</title>
        <authorList>
            <person name="Zhang J."/>
            <person name="Kudrna D."/>
            <person name="Lee S."/>
            <person name="Talag J."/>
            <person name="Welchert J."/>
            <person name="Wing R.A."/>
        </authorList>
    </citation>
    <scope>NUCLEOTIDE SEQUENCE [LARGE SCALE GENOMIC DNA]</scope>
</reference>
<dbReference type="Proteomes" id="UP000026962">
    <property type="component" value="Chromosome 7"/>
</dbReference>
<dbReference type="Gramene" id="OPUNC07G15330.1">
    <property type="protein sequence ID" value="OPUNC07G15330.1"/>
    <property type="gene ID" value="OPUNC07G15330"/>
</dbReference>
<proteinExistence type="predicted"/>
<dbReference type="PANTHER" id="PTHR47186:SF42">
    <property type="entry name" value="DISEASE RESISTANCE RPP13-LIKE PROTEIN 1"/>
    <property type="match status" value="1"/>
</dbReference>
<dbReference type="eggNOG" id="KOG4658">
    <property type="taxonomic scope" value="Eukaryota"/>
</dbReference>
<dbReference type="PANTHER" id="PTHR47186">
    <property type="entry name" value="LEUCINE-RICH REPEAT-CONTAINING PROTEIN 57"/>
    <property type="match status" value="1"/>
</dbReference>
<evidence type="ECO:0000259" key="1">
    <source>
        <dbReference type="Pfam" id="PF25019"/>
    </source>
</evidence>
<feature type="domain" description="R13L1/DRL21-like LRR repeat region" evidence="1">
    <location>
        <begin position="113"/>
        <end position="235"/>
    </location>
</feature>
<dbReference type="Pfam" id="PF25019">
    <property type="entry name" value="LRR_R13L1-DRL21"/>
    <property type="match status" value="1"/>
</dbReference>
<accession>A0A0E0LLF6</accession>
<dbReference type="InterPro" id="IPR032675">
    <property type="entry name" value="LRR_dom_sf"/>
</dbReference>
<reference evidence="2" key="1">
    <citation type="submission" date="2015-04" db="UniProtKB">
        <authorList>
            <consortium name="EnsemblPlants"/>
        </authorList>
    </citation>
    <scope>IDENTIFICATION</scope>
</reference>
<evidence type="ECO:0000313" key="3">
    <source>
        <dbReference type="Proteomes" id="UP000026962"/>
    </source>
</evidence>
<dbReference type="Gene3D" id="3.80.10.10">
    <property type="entry name" value="Ribonuclease Inhibitor"/>
    <property type="match status" value="1"/>
</dbReference>
<organism evidence="2">
    <name type="scientific">Oryza punctata</name>
    <name type="common">Red rice</name>
    <dbReference type="NCBI Taxonomy" id="4537"/>
    <lineage>
        <taxon>Eukaryota</taxon>
        <taxon>Viridiplantae</taxon>
        <taxon>Streptophyta</taxon>
        <taxon>Embryophyta</taxon>
        <taxon>Tracheophyta</taxon>
        <taxon>Spermatophyta</taxon>
        <taxon>Magnoliopsida</taxon>
        <taxon>Liliopsida</taxon>
        <taxon>Poales</taxon>
        <taxon>Poaceae</taxon>
        <taxon>BOP clade</taxon>
        <taxon>Oryzoideae</taxon>
        <taxon>Oryzeae</taxon>
        <taxon>Oryzinae</taxon>
        <taxon>Oryza</taxon>
    </lineage>
</organism>
<dbReference type="SUPFAM" id="SSF52058">
    <property type="entry name" value="L domain-like"/>
    <property type="match status" value="1"/>
</dbReference>
<dbReference type="InterPro" id="IPR056789">
    <property type="entry name" value="LRR_R13L1-DRL21"/>
</dbReference>
<name>A0A0E0LLF6_ORYPU</name>
<sequence>MDWENKYVMRDLLGEQTAHVYRDELYHATERDRGKRILGPHQVIDISNFDVQFDSSKASKLRSMVLGLRGCHFKSLPTRMNQLINLRCLHTIFDRPNRESYEEFVVSERNRMVELRNLNQLGGQLCIANLEKASQTADAAEAELCRKIHLRRLVLKLENPISSDSDDCMSILEGLEPPKEIKELKIQGNRGFIFPKWAGMGQDFKYLHHIHVSHCEKLECLPPLGLLPALEIILLVSLPSIKQIDNAFYGDKKTVFKSLKELTFHSMLAWEK</sequence>
<dbReference type="AlphaFoldDB" id="A0A0E0LLF6"/>
<protein>
    <recommendedName>
        <fullName evidence="1">R13L1/DRL21-like LRR repeat region domain-containing protein</fullName>
    </recommendedName>
</protein>
<dbReference type="STRING" id="4537.A0A0E0LLF6"/>
<evidence type="ECO:0000313" key="2">
    <source>
        <dbReference type="EnsemblPlants" id="OPUNC07G15330.1"/>
    </source>
</evidence>
<dbReference type="HOGENOM" id="CLU_1024453_0_0_1"/>
<keyword evidence="3" id="KW-1185">Reference proteome</keyword>
<dbReference type="EnsemblPlants" id="OPUNC07G15330.1">
    <property type="protein sequence ID" value="OPUNC07G15330.1"/>
    <property type="gene ID" value="OPUNC07G15330"/>
</dbReference>